<keyword evidence="9" id="KW-0915">Sodium</keyword>
<dbReference type="FunFam" id="3.30.1490.120:FF:000006">
    <property type="entry name" value="DNA-directed RNA polymerase"/>
    <property type="match status" value="1"/>
</dbReference>
<feature type="domain" description="Sodium/calcium exchanger membrane region" evidence="16">
    <location>
        <begin position="620"/>
        <end position="771"/>
    </location>
</feature>
<reference evidence="17" key="1">
    <citation type="journal article" date="2022" name="Plant J.">
        <title>Strategies of tolerance reflected in two North American maple genomes.</title>
        <authorList>
            <person name="McEvoy S.L."/>
            <person name="Sezen U.U."/>
            <person name="Trouern-Trend A."/>
            <person name="McMahon S.M."/>
            <person name="Schaberg P.G."/>
            <person name="Yang J."/>
            <person name="Wegrzyn J.L."/>
            <person name="Swenson N.G."/>
        </authorList>
    </citation>
    <scope>NUCLEOTIDE SEQUENCE</scope>
    <source>
        <strain evidence="17">91603</strain>
    </source>
</reference>
<feature type="transmembrane region" description="Helical" evidence="15">
    <location>
        <begin position="614"/>
        <end position="633"/>
    </location>
</feature>
<keyword evidence="4" id="KW-0240">DNA-directed RNA polymerase</keyword>
<keyword evidence="2" id="KW-0813">Transport</keyword>
<dbReference type="GO" id="GO:0016020">
    <property type="term" value="C:membrane"/>
    <property type="evidence" value="ECO:0007669"/>
    <property type="project" value="UniProtKB-SubCell"/>
</dbReference>
<evidence type="ECO:0000313" key="18">
    <source>
        <dbReference type="Proteomes" id="UP001064489"/>
    </source>
</evidence>
<feature type="transmembrane region" description="Helical" evidence="15">
    <location>
        <begin position="753"/>
        <end position="774"/>
    </location>
</feature>
<protein>
    <recommendedName>
        <fullName evidence="16">Sodium/calcium exchanger membrane region domain-containing protein</fullName>
    </recommendedName>
</protein>
<keyword evidence="10 15" id="KW-0472">Membrane</keyword>
<evidence type="ECO:0000256" key="8">
    <source>
        <dbReference type="ARBA" id="ARBA00022989"/>
    </source>
</evidence>
<evidence type="ECO:0000256" key="12">
    <source>
        <dbReference type="ARBA" id="ARBA00023201"/>
    </source>
</evidence>
<feature type="transmembrane region" description="Helical" evidence="15">
    <location>
        <begin position="685"/>
        <end position="707"/>
    </location>
</feature>
<keyword evidence="7" id="KW-0630">Potassium</keyword>
<dbReference type="GO" id="GO:0006813">
    <property type="term" value="P:potassium ion transport"/>
    <property type="evidence" value="ECO:0007669"/>
    <property type="project" value="UniProtKB-KW"/>
</dbReference>
<proteinExistence type="inferred from homology"/>
<evidence type="ECO:0000256" key="13">
    <source>
        <dbReference type="ARBA" id="ARBA00038187"/>
    </source>
</evidence>
<sequence length="786" mass="86404">MDSAVNCDFRELWRNRCISRCRRGFWFILEEQTAKGLGFSALNLIFGQCLWFLNLSCFIFCNGIEGFYELQKLKEEEQETTSNFRVFNKMEGLKVSDTNLVAYVHPSKNNNISQAILHELSSPLFKFSETLEGVVLAYDVNILDKNANILSGIHPYFGVRLKANLLLFSPKPNMLLEGKVVKLTQESIHVIVLGFSSAIIIDEDIREEFKYKAKHGEELFASRSNKRHNIKVGTMIRFLVKSFDEEILHISGSLFPAHTGSIRWLDKNSEDASLTDRSTRKRREGEGETEIQENETLGGGASSLSNGHQTKNICLIRKQEGRKGKGKGKGGTKVKISDLSRWNTASEYFCSSLENLSGLLKLSPTIAGVTLLSLGNGAPDVFSSLVSFMGSGTDDVGFNTVVGGASFVTCAVVGIISICVGKKHVRVNKSDFIRDVCFLILVLASLIAILVFGQINLWGAIGFSSMYVVYVIVVIHHNNVGEEHERDDIDLSVPILIGVEKGESNCLEEGQEIDKCCHCIRSPCCDVFMYILQIPLYIPRRLTIPVVCEKRWSKPMAVISVMLAPLFLSALSNPQESSLSTTLLVYGIGLAFGITFGVLAYATTEYSSPPKGKGCLLIWLVGGFIMSVIWTFITAQELVALLVSLGYIFGISPSILGLTVLAWGNSLGDLITNLTMALNGGTEGAQVAITGCYAGPIFNILFGLGLSLVCSCWRGYQASVTIANDPYLLETLGFLVGGLLWAVLVLPKRGMRLDWVLGVGLLVIYLISTSLRLIQTLGSLQFLMKM</sequence>
<dbReference type="Gene3D" id="1.20.1420.30">
    <property type="entry name" value="NCX, central ion-binding region"/>
    <property type="match status" value="2"/>
</dbReference>
<dbReference type="InterPro" id="IPR044880">
    <property type="entry name" value="NCX_ion-bd_dom_sf"/>
</dbReference>
<feature type="transmembrane region" description="Helical" evidence="15">
    <location>
        <begin position="583"/>
        <end position="602"/>
    </location>
</feature>
<feature type="transmembrane region" description="Helical" evidence="15">
    <location>
        <begin position="639"/>
        <end position="664"/>
    </location>
</feature>
<dbReference type="GO" id="GO:0015297">
    <property type="term" value="F:antiporter activity"/>
    <property type="evidence" value="ECO:0007669"/>
    <property type="project" value="UniProtKB-KW"/>
</dbReference>
<dbReference type="Gene3D" id="2.40.50.1060">
    <property type="match status" value="1"/>
</dbReference>
<evidence type="ECO:0000256" key="9">
    <source>
        <dbReference type="ARBA" id="ARBA00023053"/>
    </source>
</evidence>
<comment type="subcellular location">
    <subcellularLocation>
        <location evidence="1">Membrane</location>
        <topology evidence="1">Multi-pass membrane protein</topology>
    </subcellularLocation>
</comment>
<evidence type="ECO:0000256" key="10">
    <source>
        <dbReference type="ARBA" id="ARBA00023136"/>
    </source>
</evidence>
<keyword evidence="11" id="KW-0804">Transcription</keyword>
<evidence type="ECO:0000256" key="5">
    <source>
        <dbReference type="ARBA" id="ARBA00022538"/>
    </source>
</evidence>
<feature type="transmembrane region" description="Helical" evidence="15">
    <location>
        <begin position="396"/>
        <end position="420"/>
    </location>
</feature>
<dbReference type="Pfam" id="PF01699">
    <property type="entry name" value="Na_Ca_ex"/>
    <property type="match status" value="2"/>
</dbReference>
<accession>A0AAD5J7E8</accession>
<dbReference type="GO" id="GO:0008324">
    <property type="term" value="F:monoatomic cation transmembrane transporter activity"/>
    <property type="evidence" value="ECO:0007669"/>
    <property type="project" value="TreeGrafter"/>
</dbReference>
<dbReference type="GO" id="GO:0000428">
    <property type="term" value="C:DNA-directed RNA polymerase complex"/>
    <property type="evidence" value="ECO:0007669"/>
    <property type="project" value="UniProtKB-KW"/>
</dbReference>
<evidence type="ECO:0000256" key="11">
    <source>
        <dbReference type="ARBA" id="ARBA00023163"/>
    </source>
</evidence>
<evidence type="ECO:0000313" key="17">
    <source>
        <dbReference type="EMBL" id="KAI9187178.1"/>
    </source>
</evidence>
<feature type="region of interest" description="Disordered" evidence="14">
    <location>
        <begin position="273"/>
        <end position="306"/>
    </location>
</feature>
<evidence type="ECO:0000256" key="15">
    <source>
        <dbReference type="SAM" id="Phobius"/>
    </source>
</evidence>
<dbReference type="GO" id="GO:0006814">
    <property type="term" value="P:sodium ion transport"/>
    <property type="evidence" value="ECO:0007669"/>
    <property type="project" value="UniProtKB-KW"/>
</dbReference>
<feature type="transmembrane region" description="Helical" evidence="15">
    <location>
        <begin position="552"/>
        <end position="571"/>
    </location>
</feature>
<comment type="caution">
    <text evidence="17">The sequence shown here is derived from an EMBL/GenBank/DDBJ whole genome shotgun (WGS) entry which is preliminary data.</text>
</comment>
<keyword evidence="3" id="KW-0050">Antiport</keyword>
<evidence type="ECO:0000256" key="3">
    <source>
        <dbReference type="ARBA" id="ARBA00022449"/>
    </source>
</evidence>
<organism evidence="17 18">
    <name type="scientific">Acer negundo</name>
    <name type="common">Box elder</name>
    <dbReference type="NCBI Taxonomy" id="4023"/>
    <lineage>
        <taxon>Eukaryota</taxon>
        <taxon>Viridiplantae</taxon>
        <taxon>Streptophyta</taxon>
        <taxon>Embryophyta</taxon>
        <taxon>Tracheophyta</taxon>
        <taxon>Spermatophyta</taxon>
        <taxon>Magnoliopsida</taxon>
        <taxon>eudicotyledons</taxon>
        <taxon>Gunneridae</taxon>
        <taxon>Pentapetalae</taxon>
        <taxon>rosids</taxon>
        <taxon>malvids</taxon>
        <taxon>Sapindales</taxon>
        <taxon>Sapindaceae</taxon>
        <taxon>Hippocastanoideae</taxon>
        <taxon>Acereae</taxon>
        <taxon>Acer</taxon>
    </lineage>
</organism>
<evidence type="ECO:0000256" key="2">
    <source>
        <dbReference type="ARBA" id="ARBA00022448"/>
    </source>
</evidence>
<keyword evidence="12" id="KW-0739">Sodium transport</keyword>
<keyword evidence="18" id="KW-1185">Reference proteome</keyword>
<dbReference type="InterPro" id="IPR004837">
    <property type="entry name" value="NaCa_Exmemb"/>
</dbReference>
<reference evidence="17" key="2">
    <citation type="submission" date="2023-02" db="EMBL/GenBank/DDBJ databases">
        <authorList>
            <person name="Swenson N.G."/>
            <person name="Wegrzyn J.L."/>
            <person name="Mcevoy S.L."/>
        </authorList>
    </citation>
    <scope>NUCLEOTIDE SEQUENCE</scope>
    <source>
        <strain evidence="17">91603</strain>
        <tissue evidence="17">Leaf</tissue>
    </source>
</reference>
<dbReference type="AlphaFoldDB" id="A0AAD5J7E8"/>
<dbReference type="Gene3D" id="3.30.1490.120">
    <property type="entry name" value="RNA polymerase Rpb7-like, N-terminal domain"/>
    <property type="match status" value="1"/>
</dbReference>
<dbReference type="PANTHER" id="PTHR12266:SF18">
    <property type="entry name" value="CATION_CALCIUM EXCHANGER 2"/>
    <property type="match status" value="1"/>
</dbReference>
<keyword evidence="12" id="KW-0406">Ion transport</keyword>
<evidence type="ECO:0000256" key="1">
    <source>
        <dbReference type="ARBA" id="ARBA00004141"/>
    </source>
</evidence>
<gene>
    <name evidence="17" type="ORF">LWI28_025191</name>
</gene>
<feature type="transmembrane region" description="Helical" evidence="15">
    <location>
        <begin position="432"/>
        <end position="451"/>
    </location>
</feature>
<dbReference type="FunFam" id="2.40.50.1060:FF:000002">
    <property type="entry name" value="DNA-directed RNA polymerase"/>
    <property type="match status" value="1"/>
</dbReference>
<comment type="similarity">
    <text evidence="13">Belongs to the Ca(2+):cation antiporter (CaCA) (TC 2.A.19) family. Cation/calcium exchanger (CCX) subfamily.</text>
</comment>
<dbReference type="EMBL" id="JAJSOW010000100">
    <property type="protein sequence ID" value="KAI9187178.1"/>
    <property type="molecule type" value="Genomic_DNA"/>
</dbReference>
<keyword evidence="8 15" id="KW-1133">Transmembrane helix</keyword>
<dbReference type="InterPro" id="IPR036898">
    <property type="entry name" value="RNA_pol_Rpb7-like_N_sf"/>
</dbReference>
<dbReference type="PANTHER" id="PTHR12266">
    <property type="entry name" value="NA+/CA2+ K+ INDEPENDENT EXCHANGER"/>
    <property type="match status" value="1"/>
</dbReference>
<dbReference type="Proteomes" id="UP001064489">
    <property type="component" value="Chromosome 3"/>
</dbReference>
<evidence type="ECO:0000256" key="14">
    <source>
        <dbReference type="SAM" id="MobiDB-lite"/>
    </source>
</evidence>
<evidence type="ECO:0000256" key="7">
    <source>
        <dbReference type="ARBA" id="ARBA00022958"/>
    </source>
</evidence>
<dbReference type="InterPro" id="IPR051359">
    <property type="entry name" value="CaCA_antiporter"/>
</dbReference>
<evidence type="ECO:0000259" key="16">
    <source>
        <dbReference type="Pfam" id="PF01699"/>
    </source>
</evidence>
<keyword evidence="5" id="KW-0633">Potassium transport</keyword>
<feature type="transmembrane region" description="Helical" evidence="15">
    <location>
        <begin position="727"/>
        <end position="746"/>
    </location>
</feature>
<name>A0AAD5J7E8_ACENE</name>
<evidence type="ECO:0000256" key="6">
    <source>
        <dbReference type="ARBA" id="ARBA00022692"/>
    </source>
</evidence>
<keyword evidence="6 15" id="KW-0812">Transmembrane</keyword>
<feature type="domain" description="Sodium/calcium exchanger membrane region" evidence="16">
    <location>
        <begin position="344"/>
        <end position="475"/>
    </location>
</feature>
<evidence type="ECO:0000256" key="4">
    <source>
        <dbReference type="ARBA" id="ARBA00022478"/>
    </source>
</evidence>